<dbReference type="Gene3D" id="1.10.3720.10">
    <property type="entry name" value="MetI-like"/>
    <property type="match status" value="1"/>
</dbReference>
<dbReference type="RefSeq" id="WP_112551623.1">
    <property type="nucleotide sequence ID" value="NZ_JACHXN010000013.1"/>
</dbReference>
<accession>A0A839UFP0</accession>
<dbReference type="SUPFAM" id="SSF161098">
    <property type="entry name" value="MetI-like"/>
    <property type="match status" value="1"/>
</dbReference>
<evidence type="ECO:0000256" key="5">
    <source>
        <dbReference type="ARBA" id="ARBA00022989"/>
    </source>
</evidence>
<dbReference type="Proteomes" id="UP000554520">
    <property type="component" value="Unassembled WGS sequence"/>
</dbReference>
<keyword evidence="4 7" id="KW-0812">Transmembrane</keyword>
<dbReference type="InterPro" id="IPR035906">
    <property type="entry name" value="MetI-like_sf"/>
</dbReference>
<keyword evidence="6 7" id="KW-0472">Membrane</keyword>
<dbReference type="GO" id="GO:0055085">
    <property type="term" value="P:transmembrane transport"/>
    <property type="evidence" value="ECO:0007669"/>
    <property type="project" value="InterPro"/>
</dbReference>
<organism evidence="9 10">
    <name type="scientific">Phyllobacterium trifolii</name>
    <dbReference type="NCBI Taxonomy" id="300193"/>
    <lineage>
        <taxon>Bacteria</taxon>
        <taxon>Pseudomonadati</taxon>
        <taxon>Pseudomonadota</taxon>
        <taxon>Alphaproteobacteria</taxon>
        <taxon>Hyphomicrobiales</taxon>
        <taxon>Phyllobacteriaceae</taxon>
        <taxon>Phyllobacterium</taxon>
    </lineage>
</organism>
<keyword evidence="10" id="KW-1185">Reference proteome</keyword>
<evidence type="ECO:0000256" key="3">
    <source>
        <dbReference type="ARBA" id="ARBA00022475"/>
    </source>
</evidence>
<evidence type="ECO:0000256" key="6">
    <source>
        <dbReference type="ARBA" id="ARBA00023136"/>
    </source>
</evidence>
<sequence>MIARLTPYAMVLPIVVFILAFTYWPILVSFDLSFRHWDFMSSEKPFVGLLNYSELVRSVEFWNSVTITLIFTAISVPLRLALAIAIARYLTTESKTVRALRGAFFLPAVTSSVAIAVIWSWIFSTDAGVANALLNNLGIAKVPWLQTPSLALWVIIIVNTWKQLGYDIVIYVAGLQAIPEDLYEAAKMDGGKRWHTFRRVTFPLVMPTTYFLLIVSVIESFQIFTIVDVMTQGGPAMSTDMMVNMLYRTGFTLFDVGKGSALAVLLFVFLVVLTVLKSRILGKRVHYEH</sequence>
<name>A0A839UFP0_9HYPH</name>
<comment type="similarity">
    <text evidence="7">Belongs to the binding-protein-dependent transport system permease family.</text>
</comment>
<dbReference type="Pfam" id="PF00528">
    <property type="entry name" value="BPD_transp_1"/>
    <property type="match status" value="1"/>
</dbReference>
<keyword evidence="2 7" id="KW-0813">Transport</keyword>
<comment type="caution">
    <text evidence="9">The sequence shown here is derived from an EMBL/GenBank/DDBJ whole genome shotgun (WGS) entry which is preliminary data.</text>
</comment>
<dbReference type="AlphaFoldDB" id="A0A839UFP0"/>
<evidence type="ECO:0000313" key="10">
    <source>
        <dbReference type="Proteomes" id="UP000554520"/>
    </source>
</evidence>
<evidence type="ECO:0000313" key="9">
    <source>
        <dbReference type="EMBL" id="MBB3147660.1"/>
    </source>
</evidence>
<evidence type="ECO:0000256" key="4">
    <source>
        <dbReference type="ARBA" id="ARBA00022692"/>
    </source>
</evidence>
<dbReference type="InterPro" id="IPR000515">
    <property type="entry name" value="MetI-like"/>
</dbReference>
<feature type="transmembrane region" description="Helical" evidence="7">
    <location>
        <begin position="61"/>
        <end position="90"/>
    </location>
</feature>
<feature type="transmembrane region" description="Helical" evidence="7">
    <location>
        <begin position="7"/>
        <end position="26"/>
    </location>
</feature>
<evidence type="ECO:0000259" key="8">
    <source>
        <dbReference type="PROSITE" id="PS50928"/>
    </source>
</evidence>
<feature type="domain" description="ABC transmembrane type-1" evidence="8">
    <location>
        <begin position="61"/>
        <end position="277"/>
    </location>
</feature>
<comment type="subcellular location">
    <subcellularLocation>
        <location evidence="1 7">Cell membrane</location>
        <topology evidence="1 7">Multi-pass membrane protein</topology>
    </subcellularLocation>
</comment>
<evidence type="ECO:0000256" key="7">
    <source>
        <dbReference type="RuleBase" id="RU363032"/>
    </source>
</evidence>
<feature type="transmembrane region" description="Helical" evidence="7">
    <location>
        <begin position="208"/>
        <end position="231"/>
    </location>
</feature>
<keyword evidence="5 7" id="KW-1133">Transmembrane helix</keyword>
<dbReference type="GO" id="GO:0005886">
    <property type="term" value="C:plasma membrane"/>
    <property type="evidence" value="ECO:0007669"/>
    <property type="project" value="UniProtKB-SubCell"/>
</dbReference>
<keyword evidence="9" id="KW-0762">Sugar transport</keyword>
<feature type="transmembrane region" description="Helical" evidence="7">
    <location>
        <begin position="251"/>
        <end position="276"/>
    </location>
</feature>
<proteinExistence type="inferred from homology"/>
<feature type="transmembrane region" description="Helical" evidence="7">
    <location>
        <begin position="102"/>
        <end position="122"/>
    </location>
</feature>
<dbReference type="PANTHER" id="PTHR30193:SF37">
    <property type="entry name" value="INNER MEMBRANE ABC TRANSPORTER PERMEASE PROTEIN YCJO"/>
    <property type="match status" value="1"/>
</dbReference>
<protein>
    <submittedName>
        <fullName evidence="9">Multiple sugar transport system permease protein/sn-glycerol 3-phosphate transport system permease protein</fullName>
    </submittedName>
</protein>
<dbReference type="PANTHER" id="PTHR30193">
    <property type="entry name" value="ABC TRANSPORTER PERMEASE PROTEIN"/>
    <property type="match status" value="1"/>
</dbReference>
<reference evidence="9 10" key="1">
    <citation type="submission" date="2020-08" db="EMBL/GenBank/DDBJ databases">
        <title>Genomic Encyclopedia of Type Strains, Phase III (KMG-III): the genomes of soil and plant-associated and newly described type strains.</title>
        <authorList>
            <person name="Whitman W."/>
        </authorList>
    </citation>
    <scope>NUCLEOTIDE SEQUENCE [LARGE SCALE GENOMIC DNA]</scope>
    <source>
        <strain evidence="9 10">CECT 7015</strain>
    </source>
</reference>
<evidence type="ECO:0000256" key="2">
    <source>
        <dbReference type="ARBA" id="ARBA00022448"/>
    </source>
</evidence>
<evidence type="ECO:0000256" key="1">
    <source>
        <dbReference type="ARBA" id="ARBA00004651"/>
    </source>
</evidence>
<gene>
    <name evidence="9" type="ORF">FHS21_004084</name>
</gene>
<dbReference type="CDD" id="cd06261">
    <property type="entry name" value="TM_PBP2"/>
    <property type="match status" value="1"/>
</dbReference>
<dbReference type="InterPro" id="IPR051393">
    <property type="entry name" value="ABC_transporter_permease"/>
</dbReference>
<feature type="transmembrane region" description="Helical" evidence="7">
    <location>
        <begin position="142"/>
        <end position="161"/>
    </location>
</feature>
<keyword evidence="3" id="KW-1003">Cell membrane</keyword>
<dbReference type="PROSITE" id="PS50928">
    <property type="entry name" value="ABC_TM1"/>
    <property type="match status" value="1"/>
</dbReference>
<dbReference type="EMBL" id="JACHXN010000013">
    <property type="protein sequence ID" value="MBB3147660.1"/>
    <property type="molecule type" value="Genomic_DNA"/>
</dbReference>